<organism evidence="2 3">
    <name type="scientific">Rhizopus oryzae</name>
    <name type="common">Mucormycosis agent</name>
    <name type="synonym">Rhizopus arrhizus var. delemar</name>
    <dbReference type="NCBI Taxonomy" id="64495"/>
    <lineage>
        <taxon>Eukaryota</taxon>
        <taxon>Fungi</taxon>
        <taxon>Fungi incertae sedis</taxon>
        <taxon>Mucoromycota</taxon>
        <taxon>Mucoromycotina</taxon>
        <taxon>Mucoromycetes</taxon>
        <taxon>Mucorales</taxon>
        <taxon>Mucorineae</taxon>
        <taxon>Rhizopodaceae</taxon>
        <taxon>Rhizopus</taxon>
    </lineage>
</organism>
<accession>A0A9P6Y4I0</accession>
<feature type="transmembrane region" description="Helical" evidence="1">
    <location>
        <begin position="12"/>
        <end position="28"/>
    </location>
</feature>
<keyword evidence="1" id="KW-1133">Transmembrane helix</keyword>
<evidence type="ECO:0000313" key="2">
    <source>
        <dbReference type="EMBL" id="KAG1538828.1"/>
    </source>
</evidence>
<proteinExistence type="predicted"/>
<dbReference type="Proteomes" id="UP000717996">
    <property type="component" value="Unassembled WGS sequence"/>
</dbReference>
<keyword evidence="1" id="KW-0812">Transmembrane</keyword>
<gene>
    <name evidence="2" type="ORF">G6F51_009525</name>
</gene>
<name>A0A9P6Y4I0_RHIOR</name>
<reference evidence="2" key="1">
    <citation type="journal article" date="2020" name="Microb. Genom.">
        <title>Genetic diversity of clinical and environmental Mucorales isolates obtained from an investigation of mucormycosis cases among solid organ transplant recipients.</title>
        <authorList>
            <person name="Nguyen M.H."/>
            <person name="Kaul D."/>
            <person name="Muto C."/>
            <person name="Cheng S.J."/>
            <person name="Richter R.A."/>
            <person name="Bruno V.M."/>
            <person name="Liu G."/>
            <person name="Beyhan S."/>
            <person name="Sundermann A.J."/>
            <person name="Mounaud S."/>
            <person name="Pasculle A.W."/>
            <person name="Nierman W.C."/>
            <person name="Driscoll E."/>
            <person name="Cumbie R."/>
            <person name="Clancy C.J."/>
            <person name="Dupont C.L."/>
        </authorList>
    </citation>
    <scope>NUCLEOTIDE SEQUENCE</scope>
    <source>
        <strain evidence="2">GL16</strain>
    </source>
</reference>
<dbReference type="AlphaFoldDB" id="A0A9P6Y4I0"/>
<evidence type="ECO:0000313" key="3">
    <source>
        <dbReference type="Proteomes" id="UP000717996"/>
    </source>
</evidence>
<sequence>MPNQTISKGPFYWAIPATVVAATVYTVAKFRAASITPVSHPLVFIPSGEPSFDSANLDRIRDDWRSRNNGIGLRDVSRSGGGV</sequence>
<protein>
    <submittedName>
        <fullName evidence="2">Uncharacterized protein</fullName>
    </submittedName>
</protein>
<keyword evidence="1" id="KW-0472">Membrane</keyword>
<dbReference type="EMBL" id="JAANIT010001762">
    <property type="protein sequence ID" value="KAG1538828.1"/>
    <property type="molecule type" value="Genomic_DNA"/>
</dbReference>
<evidence type="ECO:0000256" key="1">
    <source>
        <dbReference type="SAM" id="Phobius"/>
    </source>
</evidence>
<dbReference type="OrthoDB" id="2310186at2759"/>
<comment type="caution">
    <text evidence="2">The sequence shown here is derived from an EMBL/GenBank/DDBJ whole genome shotgun (WGS) entry which is preliminary data.</text>
</comment>